<accession>A0A5C6AKC3</accession>
<evidence type="ECO:0000313" key="2">
    <source>
        <dbReference type="Proteomes" id="UP000317421"/>
    </source>
</evidence>
<keyword evidence="2" id="KW-1185">Reference proteome</keyword>
<sequence>MTALAPNTPERRDPDRVGERRRLIDAWRHFETSGDPSRLLETAQPLISARCAAAAKRTALDFDELLSDASEVLLDKKLRKKPDSPCVNDDHCVGRFQIMVRYSLLTAIDRGRTRRKNDADLVEQIGAVSTAPLSEVDRYIDEDEMTHIVSRLRRCQREALTAQEAKAVELAHFAEERLALNEVASLLEITDRGLHNCLTNATDKLRRCLHRYGVAL</sequence>
<evidence type="ECO:0000313" key="1">
    <source>
        <dbReference type="EMBL" id="TWU00483.1"/>
    </source>
</evidence>
<protein>
    <recommendedName>
        <fullName evidence="3">RNA polymerase sigma factor</fullName>
    </recommendedName>
</protein>
<dbReference type="EMBL" id="SJPR01000001">
    <property type="protein sequence ID" value="TWU00483.1"/>
    <property type="molecule type" value="Genomic_DNA"/>
</dbReference>
<organism evidence="1 2">
    <name type="scientific">Botrimarina colliarenosi</name>
    <dbReference type="NCBI Taxonomy" id="2528001"/>
    <lineage>
        <taxon>Bacteria</taxon>
        <taxon>Pseudomonadati</taxon>
        <taxon>Planctomycetota</taxon>
        <taxon>Planctomycetia</taxon>
        <taxon>Pirellulales</taxon>
        <taxon>Lacipirellulaceae</taxon>
        <taxon>Botrimarina</taxon>
    </lineage>
</organism>
<dbReference type="Proteomes" id="UP000317421">
    <property type="component" value="Unassembled WGS sequence"/>
</dbReference>
<reference evidence="1 2" key="1">
    <citation type="submission" date="2019-02" db="EMBL/GenBank/DDBJ databases">
        <title>Deep-cultivation of Planctomycetes and their phenomic and genomic characterization uncovers novel biology.</title>
        <authorList>
            <person name="Wiegand S."/>
            <person name="Jogler M."/>
            <person name="Boedeker C."/>
            <person name="Pinto D."/>
            <person name="Vollmers J."/>
            <person name="Rivas-Marin E."/>
            <person name="Kohn T."/>
            <person name="Peeters S.H."/>
            <person name="Heuer A."/>
            <person name="Rast P."/>
            <person name="Oberbeckmann S."/>
            <person name="Bunk B."/>
            <person name="Jeske O."/>
            <person name="Meyerdierks A."/>
            <person name="Storesund J.E."/>
            <person name="Kallscheuer N."/>
            <person name="Luecker S."/>
            <person name="Lage O.M."/>
            <person name="Pohl T."/>
            <person name="Merkel B.J."/>
            <person name="Hornburger P."/>
            <person name="Mueller R.-W."/>
            <person name="Bruemmer F."/>
            <person name="Labrenz M."/>
            <person name="Spormann A.M."/>
            <person name="Op Den Camp H."/>
            <person name="Overmann J."/>
            <person name="Amann R."/>
            <person name="Jetten M.S.M."/>
            <person name="Mascher T."/>
            <person name="Medema M.H."/>
            <person name="Devos D.P."/>
            <person name="Kaster A.-K."/>
            <person name="Ovreas L."/>
            <person name="Rohde M."/>
            <person name="Galperin M.Y."/>
            <person name="Jogler C."/>
        </authorList>
    </citation>
    <scope>NUCLEOTIDE SEQUENCE [LARGE SCALE GENOMIC DNA]</scope>
    <source>
        <strain evidence="1 2">Pla108</strain>
    </source>
</reference>
<name>A0A5C6AKC3_9BACT</name>
<evidence type="ECO:0008006" key="3">
    <source>
        <dbReference type="Google" id="ProtNLM"/>
    </source>
</evidence>
<proteinExistence type="predicted"/>
<dbReference type="RefSeq" id="WP_146444147.1">
    <property type="nucleotide sequence ID" value="NZ_SJPR01000001.1"/>
</dbReference>
<dbReference type="AlphaFoldDB" id="A0A5C6AKC3"/>
<gene>
    <name evidence="1" type="ORF">Pla108_14340</name>
</gene>
<comment type="caution">
    <text evidence="1">The sequence shown here is derived from an EMBL/GenBank/DDBJ whole genome shotgun (WGS) entry which is preliminary data.</text>
</comment>